<feature type="transmembrane region" description="Helical" evidence="2">
    <location>
        <begin position="34"/>
        <end position="55"/>
    </location>
</feature>
<gene>
    <name evidence="3" type="ORF">BD410DRAFT_895803</name>
</gene>
<evidence type="ECO:0000313" key="3">
    <source>
        <dbReference type="EMBL" id="TDL25547.1"/>
    </source>
</evidence>
<dbReference type="Proteomes" id="UP000294933">
    <property type="component" value="Unassembled WGS sequence"/>
</dbReference>
<evidence type="ECO:0000256" key="2">
    <source>
        <dbReference type="SAM" id="Phobius"/>
    </source>
</evidence>
<dbReference type="AlphaFoldDB" id="A0A4Y7QCX7"/>
<keyword evidence="2" id="KW-1133">Transmembrane helix</keyword>
<proteinExistence type="predicted"/>
<sequence length="138" mass="15167">MLVHARNLTIPAIETSSIAGEAIKQPFSVDVRTAMGIAICFAIFIFILLAFHLLIKWRPGIAPIRRRRQAVPAIQSQRQLSYGLALETLPPPPYPPPVHHCPLSSTSSATMVDNDLPPEYMGKKEDIEGIEDGRPGDT</sequence>
<dbReference type="VEuPathDB" id="FungiDB:BD410DRAFT_895803"/>
<accession>A0A4Y7QCX7</accession>
<keyword evidence="2" id="KW-0812">Transmembrane</keyword>
<evidence type="ECO:0000313" key="4">
    <source>
        <dbReference type="Proteomes" id="UP000294933"/>
    </source>
</evidence>
<keyword evidence="4" id="KW-1185">Reference proteome</keyword>
<organism evidence="3 4">
    <name type="scientific">Rickenella mellea</name>
    <dbReference type="NCBI Taxonomy" id="50990"/>
    <lineage>
        <taxon>Eukaryota</taxon>
        <taxon>Fungi</taxon>
        <taxon>Dikarya</taxon>
        <taxon>Basidiomycota</taxon>
        <taxon>Agaricomycotina</taxon>
        <taxon>Agaricomycetes</taxon>
        <taxon>Hymenochaetales</taxon>
        <taxon>Rickenellaceae</taxon>
        <taxon>Rickenella</taxon>
    </lineage>
</organism>
<protein>
    <submittedName>
        <fullName evidence="3">Uncharacterized protein</fullName>
    </submittedName>
</protein>
<reference evidence="3 4" key="1">
    <citation type="submission" date="2018-06" db="EMBL/GenBank/DDBJ databases">
        <title>A transcriptomic atlas of mushroom development highlights an independent origin of complex multicellularity.</title>
        <authorList>
            <consortium name="DOE Joint Genome Institute"/>
            <person name="Krizsan K."/>
            <person name="Almasi E."/>
            <person name="Merenyi Z."/>
            <person name="Sahu N."/>
            <person name="Viragh M."/>
            <person name="Koszo T."/>
            <person name="Mondo S."/>
            <person name="Kiss B."/>
            <person name="Balint B."/>
            <person name="Kues U."/>
            <person name="Barry K."/>
            <person name="Hegedus J.C."/>
            <person name="Henrissat B."/>
            <person name="Johnson J."/>
            <person name="Lipzen A."/>
            <person name="Ohm R."/>
            <person name="Nagy I."/>
            <person name="Pangilinan J."/>
            <person name="Yan J."/>
            <person name="Xiong Y."/>
            <person name="Grigoriev I.V."/>
            <person name="Hibbett D.S."/>
            <person name="Nagy L.G."/>
        </authorList>
    </citation>
    <scope>NUCLEOTIDE SEQUENCE [LARGE SCALE GENOMIC DNA]</scope>
    <source>
        <strain evidence="3 4">SZMC22713</strain>
    </source>
</reference>
<dbReference type="EMBL" id="ML170163">
    <property type="protein sequence ID" value="TDL25547.1"/>
    <property type="molecule type" value="Genomic_DNA"/>
</dbReference>
<evidence type="ECO:0000256" key="1">
    <source>
        <dbReference type="SAM" id="MobiDB-lite"/>
    </source>
</evidence>
<keyword evidence="2" id="KW-0472">Membrane</keyword>
<name>A0A4Y7QCX7_9AGAM</name>
<feature type="compositionally biased region" description="Basic and acidic residues" evidence="1">
    <location>
        <begin position="121"/>
        <end position="138"/>
    </location>
</feature>
<feature type="region of interest" description="Disordered" evidence="1">
    <location>
        <begin position="112"/>
        <end position="138"/>
    </location>
</feature>